<evidence type="ECO:0000313" key="1">
    <source>
        <dbReference type="Proteomes" id="UP000095280"/>
    </source>
</evidence>
<reference evidence="2" key="1">
    <citation type="submission" date="2016-11" db="UniProtKB">
        <authorList>
            <consortium name="WormBaseParasite"/>
        </authorList>
    </citation>
    <scope>IDENTIFICATION</scope>
</reference>
<protein>
    <submittedName>
        <fullName evidence="2">Transposase</fullName>
    </submittedName>
</protein>
<organism evidence="1 2">
    <name type="scientific">Macrostomum lignano</name>
    <dbReference type="NCBI Taxonomy" id="282301"/>
    <lineage>
        <taxon>Eukaryota</taxon>
        <taxon>Metazoa</taxon>
        <taxon>Spiralia</taxon>
        <taxon>Lophotrochozoa</taxon>
        <taxon>Platyhelminthes</taxon>
        <taxon>Rhabditophora</taxon>
        <taxon>Macrostomorpha</taxon>
        <taxon>Macrostomida</taxon>
        <taxon>Macrostomidae</taxon>
        <taxon>Macrostomum</taxon>
    </lineage>
</organism>
<evidence type="ECO:0000313" key="2">
    <source>
        <dbReference type="WBParaSite" id="maker-uti_cns_0011548-snap-gene-0.3-mRNA-1"/>
    </source>
</evidence>
<sequence length="95" mass="10471">MLLTPHLAWPGGCCCPRPIGWNSRLHSWFRQPRHAKTASPKVTLPDVLVEWLPLEGSCTCSNASHLNESLTILLLPSTDEGEGPAEGKADRVRMK</sequence>
<name>A0A1I8IDW1_9PLAT</name>
<dbReference type="AlphaFoldDB" id="A0A1I8IDW1"/>
<keyword evidence="1" id="KW-1185">Reference proteome</keyword>
<proteinExistence type="predicted"/>
<accession>A0A1I8IDW1</accession>
<dbReference type="WBParaSite" id="maker-uti_cns_0011548-snap-gene-0.3-mRNA-1">
    <property type="protein sequence ID" value="maker-uti_cns_0011548-snap-gene-0.3-mRNA-1"/>
    <property type="gene ID" value="maker-uti_cns_0011548-snap-gene-0.3"/>
</dbReference>
<dbReference type="Proteomes" id="UP000095280">
    <property type="component" value="Unplaced"/>
</dbReference>